<dbReference type="PROSITE" id="PS51257">
    <property type="entry name" value="PROKAR_LIPOPROTEIN"/>
    <property type="match status" value="1"/>
</dbReference>
<organism evidence="2 3">
    <name type="scientific">Kaistella treverensis</name>
    <dbReference type="NCBI Taxonomy" id="631455"/>
    <lineage>
        <taxon>Bacteria</taxon>
        <taxon>Pseudomonadati</taxon>
        <taxon>Bacteroidota</taxon>
        <taxon>Flavobacteriia</taxon>
        <taxon>Flavobacteriales</taxon>
        <taxon>Weeksellaceae</taxon>
        <taxon>Chryseobacterium group</taxon>
        <taxon>Kaistella</taxon>
    </lineage>
</organism>
<sequence length="54" mass="6028">MKKFTFLTLAVFALLTFTGCDAIGTIFKAGMWWAFFLIGAVIAIVIWLLTRGKN</sequence>
<evidence type="ECO:0000313" key="2">
    <source>
        <dbReference type="EMBL" id="SFI66855.1"/>
    </source>
</evidence>
<proteinExistence type="predicted"/>
<accession>A0A1I3K3S2</accession>
<dbReference type="EMBL" id="FORQ01000001">
    <property type="protein sequence ID" value="SFI66855.1"/>
    <property type="molecule type" value="Genomic_DNA"/>
</dbReference>
<gene>
    <name evidence="2" type="ORF">SAMN05421638_0560</name>
</gene>
<protein>
    <recommendedName>
        <fullName evidence="4">Phosphatidate cytidylyltransferase</fullName>
    </recommendedName>
</protein>
<reference evidence="3" key="1">
    <citation type="submission" date="2016-10" db="EMBL/GenBank/DDBJ databases">
        <authorList>
            <person name="Varghese N."/>
            <person name="Submissions S."/>
        </authorList>
    </citation>
    <scope>NUCLEOTIDE SEQUENCE [LARGE SCALE GENOMIC DNA]</scope>
    <source>
        <strain evidence="3">DSM 22251</strain>
    </source>
</reference>
<dbReference type="AlphaFoldDB" id="A0A1I3K3S2"/>
<keyword evidence="1" id="KW-0812">Transmembrane</keyword>
<keyword evidence="1" id="KW-1133">Transmembrane helix</keyword>
<dbReference type="RefSeq" id="WP_084060887.1">
    <property type="nucleotide sequence ID" value="NZ_FORQ01000001.1"/>
</dbReference>
<evidence type="ECO:0008006" key="4">
    <source>
        <dbReference type="Google" id="ProtNLM"/>
    </source>
</evidence>
<keyword evidence="1" id="KW-0472">Membrane</keyword>
<evidence type="ECO:0000313" key="3">
    <source>
        <dbReference type="Proteomes" id="UP000242560"/>
    </source>
</evidence>
<keyword evidence="3" id="KW-1185">Reference proteome</keyword>
<name>A0A1I3K3S2_9FLAO</name>
<evidence type="ECO:0000256" key="1">
    <source>
        <dbReference type="SAM" id="Phobius"/>
    </source>
</evidence>
<dbReference type="Proteomes" id="UP000242560">
    <property type="component" value="Unassembled WGS sequence"/>
</dbReference>
<feature type="transmembrane region" description="Helical" evidence="1">
    <location>
        <begin position="32"/>
        <end position="50"/>
    </location>
</feature>